<dbReference type="InterPro" id="IPR029044">
    <property type="entry name" value="Nucleotide-diphossugar_trans"/>
</dbReference>
<evidence type="ECO:0000256" key="6">
    <source>
        <dbReference type="ARBA" id="ARBA00037281"/>
    </source>
</evidence>
<dbReference type="Pfam" id="PF00535">
    <property type="entry name" value="Glycos_transf_2"/>
    <property type="match status" value="1"/>
</dbReference>
<evidence type="ECO:0000256" key="5">
    <source>
        <dbReference type="ARBA" id="ARBA00023136"/>
    </source>
</evidence>
<keyword evidence="13" id="KW-1185">Reference proteome</keyword>
<proteinExistence type="inferred from homology"/>
<sequence length="254" mass="26747">MTVQGSLTPWEWSARSWENCGRRDGQVTDSTLLHVVIPAHNEEALLPRALNALNASAAAAGCRLGVLVVADSCTDATAATARAHGADVLPVRLGRVGAARHAGFAHLRATAPQAAWLATTDADSAVPTSWCRRLLELSAEGAELIAGTVCLEPPADPQLPDTLGTRWSALYATGITPAGHRHIHGANLSFHPRTYDVLGGFAALAVHEDVDLVTRAEAAGLDVRWPLDIPVTTSRRTDGRSPGGLSDDLKELIS</sequence>
<dbReference type="GO" id="GO:0016757">
    <property type="term" value="F:glycosyltransferase activity"/>
    <property type="evidence" value="ECO:0007669"/>
    <property type="project" value="UniProtKB-KW"/>
</dbReference>
<feature type="region of interest" description="Disordered" evidence="10">
    <location>
        <begin position="232"/>
        <end position="254"/>
    </location>
</feature>
<keyword evidence="2" id="KW-1003">Cell membrane</keyword>
<protein>
    <recommendedName>
        <fullName evidence="9">4,4'-diaponeurosporenoate glycosyltransferase</fullName>
    </recommendedName>
</protein>
<evidence type="ECO:0000313" key="12">
    <source>
        <dbReference type="EMBL" id="PMB97423.1"/>
    </source>
</evidence>
<evidence type="ECO:0000256" key="3">
    <source>
        <dbReference type="ARBA" id="ARBA00022676"/>
    </source>
</evidence>
<dbReference type="OrthoDB" id="9777873at2"/>
<evidence type="ECO:0000256" key="2">
    <source>
        <dbReference type="ARBA" id="ARBA00022475"/>
    </source>
</evidence>
<dbReference type="GO" id="GO:0005886">
    <property type="term" value="C:plasma membrane"/>
    <property type="evidence" value="ECO:0007669"/>
    <property type="project" value="UniProtKB-SubCell"/>
</dbReference>
<evidence type="ECO:0000256" key="7">
    <source>
        <dbReference type="ARBA" id="ARBA00037904"/>
    </source>
</evidence>
<accession>A0A2N6PFH4</accession>
<dbReference type="EMBL" id="PNFZ01000007">
    <property type="protein sequence ID" value="PMB97423.1"/>
    <property type="molecule type" value="Genomic_DNA"/>
</dbReference>
<evidence type="ECO:0000256" key="8">
    <source>
        <dbReference type="ARBA" id="ARBA00038120"/>
    </source>
</evidence>
<feature type="domain" description="Glycosyltransferase 2-like" evidence="11">
    <location>
        <begin position="35"/>
        <end position="149"/>
    </location>
</feature>
<comment type="similarity">
    <text evidence="8">Belongs to the glycosyltransferase 2 family. CrtQ subfamily.</text>
</comment>
<keyword evidence="3" id="KW-0328">Glycosyltransferase</keyword>
<organism evidence="12 13">
    <name type="scientific">Brevibacterium luteolum</name>
    <dbReference type="NCBI Taxonomy" id="199591"/>
    <lineage>
        <taxon>Bacteria</taxon>
        <taxon>Bacillati</taxon>
        <taxon>Actinomycetota</taxon>
        <taxon>Actinomycetes</taxon>
        <taxon>Micrococcales</taxon>
        <taxon>Brevibacteriaceae</taxon>
        <taxon>Brevibacterium</taxon>
    </lineage>
</organism>
<evidence type="ECO:0000259" key="11">
    <source>
        <dbReference type="Pfam" id="PF00535"/>
    </source>
</evidence>
<dbReference type="InterPro" id="IPR001173">
    <property type="entry name" value="Glyco_trans_2-like"/>
</dbReference>
<evidence type="ECO:0000256" key="9">
    <source>
        <dbReference type="ARBA" id="ARBA00040345"/>
    </source>
</evidence>
<dbReference type="SUPFAM" id="SSF53448">
    <property type="entry name" value="Nucleotide-diphospho-sugar transferases"/>
    <property type="match status" value="1"/>
</dbReference>
<comment type="function">
    <text evidence="6">Catalyzes the glycosylation of 4,4'-diaponeurosporenoate, i.e. the esterification of glucose at the C1'' position with the carboxyl group of 4,4'-diaponeurosporenic acid, to form glycosyl-4,4'-diaponeurosporenoate. This is a step in the biosynthesis of staphyloxanthin, an orange pigment present in most staphylococci strains.</text>
</comment>
<evidence type="ECO:0000256" key="10">
    <source>
        <dbReference type="SAM" id="MobiDB-lite"/>
    </source>
</evidence>
<dbReference type="PANTHER" id="PTHR43646">
    <property type="entry name" value="GLYCOSYLTRANSFERASE"/>
    <property type="match status" value="1"/>
</dbReference>
<comment type="pathway">
    <text evidence="7">Carotenoid biosynthesis; staphyloxanthin biosynthesis; staphyloxanthin from farnesyl diphosphate: step 4/5.</text>
</comment>
<reference evidence="12 13" key="1">
    <citation type="submission" date="2017-09" db="EMBL/GenBank/DDBJ databases">
        <title>Bacterial strain isolated from the female urinary microbiota.</title>
        <authorList>
            <person name="Thomas-White K."/>
            <person name="Kumar N."/>
            <person name="Forster S."/>
            <person name="Putonti C."/>
            <person name="Lawley T."/>
            <person name="Wolfe A.J."/>
        </authorList>
    </citation>
    <scope>NUCLEOTIDE SEQUENCE [LARGE SCALE GENOMIC DNA]</scope>
    <source>
        <strain evidence="12 13">UMB0680</strain>
    </source>
</reference>
<name>A0A2N6PFH4_9MICO</name>
<comment type="subcellular location">
    <subcellularLocation>
        <location evidence="1">Cell membrane</location>
    </subcellularLocation>
</comment>
<keyword evidence="5" id="KW-0472">Membrane</keyword>
<dbReference type="PANTHER" id="PTHR43646:SF2">
    <property type="entry name" value="GLYCOSYLTRANSFERASE 2-LIKE DOMAIN-CONTAINING PROTEIN"/>
    <property type="match status" value="1"/>
</dbReference>
<dbReference type="Gene3D" id="3.90.550.10">
    <property type="entry name" value="Spore Coat Polysaccharide Biosynthesis Protein SpsA, Chain A"/>
    <property type="match status" value="1"/>
</dbReference>
<gene>
    <name evidence="12" type="ORF">CJ198_11605</name>
</gene>
<comment type="caution">
    <text evidence="12">The sequence shown here is derived from an EMBL/GenBank/DDBJ whole genome shotgun (WGS) entry which is preliminary data.</text>
</comment>
<dbReference type="Proteomes" id="UP000235703">
    <property type="component" value="Unassembled WGS sequence"/>
</dbReference>
<dbReference type="AlphaFoldDB" id="A0A2N6PFH4"/>
<evidence type="ECO:0000256" key="4">
    <source>
        <dbReference type="ARBA" id="ARBA00022679"/>
    </source>
</evidence>
<evidence type="ECO:0000313" key="13">
    <source>
        <dbReference type="Proteomes" id="UP000235703"/>
    </source>
</evidence>
<evidence type="ECO:0000256" key="1">
    <source>
        <dbReference type="ARBA" id="ARBA00004236"/>
    </source>
</evidence>
<keyword evidence="4 12" id="KW-0808">Transferase</keyword>